<evidence type="ECO:0000256" key="3">
    <source>
        <dbReference type="ARBA" id="ARBA00022296"/>
    </source>
</evidence>
<accession>A0ABW0NLZ3</accession>
<dbReference type="Proteomes" id="UP001596037">
    <property type="component" value="Unassembled WGS sequence"/>
</dbReference>
<dbReference type="EMBL" id="JBHSMF010000010">
    <property type="protein sequence ID" value="MFC5500183.1"/>
    <property type="molecule type" value="Genomic_DNA"/>
</dbReference>
<dbReference type="Pfam" id="PF04381">
    <property type="entry name" value="RdgC"/>
    <property type="match status" value="1"/>
</dbReference>
<evidence type="ECO:0000256" key="2">
    <source>
        <dbReference type="ARBA" id="ARBA00008657"/>
    </source>
</evidence>
<keyword evidence="5" id="KW-0233">DNA recombination</keyword>
<evidence type="ECO:0000256" key="1">
    <source>
        <dbReference type="ARBA" id="ARBA00004453"/>
    </source>
</evidence>
<reference evidence="7" key="1">
    <citation type="journal article" date="2019" name="Int. J. Syst. Evol. Microbiol.">
        <title>The Global Catalogue of Microorganisms (GCM) 10K type strain sequencing project: providing services to taxonomists for standard genome sequencing and annotation.</title>
        <authorList>
            <consortium name="The Broad Institute Genomics Platform"/>
            <consortium name="The Broad Institute Genome Sequencing Center for Infectious Disease"/>
            <person name="Wu L."/>
            <person name="Ma J."/>
        </authorList>
    </citation>
    <scope>NUCLEOTIDE SEQUENCE [LARGE SCALE GENOMIC DNA]</scope>
    <source>
        <strain evidence="7">CCUG 57401</strain>
    </source>
</reference>
<proteinExistence type="inferred from homology"/>
<evidence type="ECO:0000256" key="4">
    <source>
        <dbReference type="ARBA" id="ARBA00022490"/>
    </source>
</evidence>
<dbReference type="RefSeq" id="WP_376852423.1">
    <property type="nucleotide sequence ID" value="NZ_JBHSMF010000010.1"/>
</dbReference>
<organism evidence="6 7">
    <name type="scientific">Caenimonas terrae</name>
    <dbReference type="NCBI Taxonomy" id="696074"/>
    <lineage>
        <taxon>Bacteria</taxon>
        <taxon>Pseudomonadati</taxon>
        <taxon>Pseudomonadota</taxon>
        <taxon>Betaproteobacteria</taxon>
        <taxon>Burkholderiales</taxon>
        <taxon>Comamonadaceae</taxon>
        <taxon>Caenimonas</taxon>
    </lineage>
</organism>
<dbReference type="InterPro" id="IPR007476">
    <property type="entry name" value="RdgC"/>
</dbReference>
<protein>
    <recommendedName>
        <fullName evidence="3">Recombination-associated protein RdgC</fullName>
    </recommendedName>
</protein>
<evidence type="ECO:0000256" key="5">
    <source>
        <dbReference type="ARBA" id="ARBA00023172"/>
    </source>
</evidence>
<dbReference type="NCBIfam" id="NF001464">
    <property type="entry name" value="PRK00321.1-5"/>
    <property type="match status" value="1"/>
</dbReference>
<keyword evidence="4" id="KW-0963">Cytoplasm</keyword>
<comment type="similarity">
    <text evidence="2">Belongs to the RdgC family.</text>
</comment>
<sequence length="313" mass="33992">MFKTASFFRIANDFVLPPLDALEQALQGARFLPCGPTQPDSHGWVPPRGNKSQLLAESVGGQLILKLCTERRALPASAVKAAVEERIEKYKQETGNERVSARIKKEMKEEVVQDLLPRAFTKRSTTLVWLDPVNKLLVVDSGSITGADKVVTALVEALSEVPGAVPILVRPVQTNESAVACMSHWLATREAPVSFTVDRDCELKTPDEQKSAVRYSRHTLEIDEVAQHIAAGKLPTQLAMTWDDRVSFVLTESAQVRKLKLLDVVMDGVQKAGKDDDGFDADAAILTGELSALIPDLLEALGGEVEEGEAAAA</sequence>
<name>A0ABW0NLZ3_9BURK</name>
<evidence type="ECO:0000313" key="7">
    <source>
        <dbReference type="Proteomes" id="UP001596037"/>
    </source>
</evidence>
<comment type="subcellular location">
    <subcellularLocation>
        <location evidence="1">Cytoplasm</location>
        <location evidence="1">Nucleoid</location>
    </subcellularLocation>
</comment>
<evidence type="ECO:0000313" key="6">
    <source>
        <dbReference type="EMBL" id="MFC5500183.1"/>
    </source>
</evidence>
<keyword evidence="7" id="KW-1185">Reference proteome</keyword>
<dbReference type="NCBIfam" id="NF001463">
    <property type="entry name" value="PRK00321.1-4"/>
    <property type="match status" value="1"/>
</dbReference>
<dbReference type="PANTHER" id="PTHR38103:SF1">
    <property type="entry name" value="RECOMBINATION-ASSOCIATED PROTEIN RDGC"/>
    <property type="match status" value="1"/>
</dbReference>
<comment type="caution">
    <text evidence="6">The sequence shown here is derived from an EMBL/GenBank/DDBJ whole genome shotgun (WGS) entry which is preliminary data.</text>
</comment>
<gene>
    <name evidence="6" type="ORF">ACFPOE_21755</name>
</gene>
<dbReference type="PANTHER" id="PTHR38103">
    <property type="entry name" value="RECOMBINATION-ASSOCIATED PROTEIN RDGC"/>
    <property type="match status" value="1"/>
</dbReference>